<evidence type="ECO:0000256" key="1">
    <source>
        <dbReference type="ARBA" id="ARBA00004173"/>
    </source>
</evidence>
<dbReference type="GO" id="GO:0033819">
    <property type="term" value="F:lipoyl(octanoyl) transferase activity"/>
    <property type="evidence" value="ECO:0007669"/>
    <property type="project" value="UniProtKB-EC"/>
</dbReference>
<comment type="pathway">
    <text evidence="2 7">Protein modification; protein lipoylation via endogenous pathway; protein N(6)-(lipoyl)lysine from octanoyl-[acyl-carrier-protein]: step 1/2.</text>
</comment>
<evidence type="ECO:0000256" key="6">
    <source>
        <dbReference type="ARBA" id="ARBA00023315"/>
    </source>
</evidence>
<keyword evidence="4" id="KW-0963">Cytoplasm</keyword>
<dbReference type="PROSITE" id="PS51733">
    <property type="entry name" value="BPL_LPL_CATALYTIC"/>
    <property type="match status" value="1"/>
</dbReference>
<dbReference type="PIRSF" id="PIRSF016262">
    <property type="entry name" value="LPLase"/>
    <property type="match status" value="1"/>
</dbReference>
<dbReference type="PANTHER" id="PTHR10993:SF12">
    <property type="entry name" value="OCTANOYLTRANSFERASE"/>
    <property type="match status" value="1"/>
</dbReference>
<keyword evidence="7" id="KW-0496">Mitochondrion</keyword>
<evidence type="ECO:0000256" key="4">
    <source>
        <dbReference type="ARBA" id="ARBA00022490"/>
    </source>
</evidence>
<dbReference type="AlphaFoldDB" id="A0A7R8ZWF5"/>
<dbReference type="CDD" id="cd16444">
    <property type="entry name" value="LipB"/>
    <property type="match status" value="1"/>
</dbReference>
<dbReference type="NCBIfam" id="TIGR00214">
    <property type="entry name" value="lipB"/>
    <property type="match status" value="1"/>
</dbReference>
<evidence type="ECO:0000313" key="8">
    <source>
        <dbReference type="EMBL" id="CAD7234446.1"/>
    </source>
</evidence>
<dbReference type="PROSITE" id="PS01313">
    <property type="entry name" value="LIPB"/>
    <property type="match status" value="1"/>
</dbReference>
<name>A0A7R8ZWF5_9CRUS</name>
<evidence type="ECO:0000256" key="2">
    <source>
        <dbReference type="ARBA" id="ARBA00004821"/>
    </source>
</evidence>
<gene>
    <name evidence="8" type="ORF">CTOB1V02_LOCUS12262</name>
</gene>
<dbReference type="PANTHER" id="PTHR10993">
    <property type="entry name" value="OCTANOYLTRANSFERASE"/>
    <property type="match status" value="1"/>
</dbReference>
<dbReference type="Pfam" id="PF21948">
    <property type="entry name" value="LplA-B_cat"/>
    <property type="match status" value="1"/>
</dbReference>
<dbReference type="OrthoDB" id="19908at2759"/>
<reference evidence="8" key="1">
    <citation type="submission" date="2020-11" db="EMBL/GenBank/DDBJ databases">
        <authorList>
            <person name="Tran Van P."/>
        </authorList>
    </citation>
    <scope>NUCLEOTIDE SEQUENCE</scope>
</reference>
<evidence type="ECO:0000256" key="7">
    <source>
        <dbReference type="PIRNR" id="PIRNR016262"/>
    </source>
</evidence>
<sequence>MRQTIHFKDLGAEQDYLKCFELQQKLQQELIELQNAEKDSKGYLLFLEHPHIYTLGKSGDLNHLLVSKEELEKLGATFVPTNRGGDITYHGPGQLVGYPIMDLHYFKQDIGWYMRQLEEVIIRTIEVYGLKGERSEGETGVWLDVGKPYTRKIAQLGVKLSKWVSLHGFALNANIDLNYFNYIIPCGIRGKAVSSLEKELGRRIDMDELKENVKHHFQSVFDVELTDADTIEI</sequence>
<dbReference type="EMBL" id="OB668727">
    <property type="protein sequence ID" value="CAD7234446.1"/>
    <property type="molecule type" value="Genomic_DNA"/>
</dbReference>
<dbReference type="GO" id="GO:0005739">
    <property type="term" value="C:mitochondrion"/>
    <property type="evidence" value="ECO:0007669"/>
    <property type="project" value="UniProtKB-SubCell"/>
</dbReference>
<dbReference type="EC" id="2.3.1.181" evidence="7"/>
<comment type="catalytic activity">
    <reaction evidence="7">
        <text>octanoyl-[ACP] + L-lysyl-[protein] = N(6)-octanoyl-L-lysyl-[protein] + holo-[ACP] + H(+)</text>
        <dbReference type="Rhea" id="RHEA:17665"/>
        <dbReference type="Rhea" id="RHEA-COMP:9636"/>
        <dbReference type="Rhea" id="RHEA-COMP:9685"/>
        <dbReference type="Rhea" id="RHEA-COMP:9752"/>
        <dbReference type="Rhea" id="RHEA-COMP:9928"/>
        <dbReference type="ChEBI" id="CHEBI:15378"/>
        <dbReference type="ChEBI" id="CHEBI:29969"/>
        <dbReference type="ChEBI" id="CHEBI:64479"/>
        <dbReference type="ChEBI" id="CHEBI:78463"/>
        <dbReference type="ChEBI" id="CHEBI:78809"/>
        <dbReference type="EC" id="2.3.1.181"/>
    </reaction>
</comment>
<organism evidence="8">
    <name type="scientific">Cyprideis torosa</name>
    <dbReference type="NCBI Taxonomy" id="163714"/>
    <lineage>
        <taxon>Eukaryota</taxon>
        <taxon>Metazoa</taxon>
        <taxon>Ecdysozoa</taxon>
        <taxon>Arthropoda</taxon>
        <taxon>Crustacea</taxon>
        <taxon>Oligostraca</taxon>
        <taxon>Ostracoda</taxon>
        <taxon>Podocopa</taxon>
        <taxon>Podocopida</taxon>
        <taxon>Cytherocopina</taxon>
        <taxon>Cytheroidea</taxon>
        <taxon>Cytherideidae</taxon>
        <taxon>Cyprideis</taxon>
    </lineage>
</organism>
<dbReference type="InterPro" id="IPR020605">
    <property type="entry name" value="Octanoyltransferase_CS"/>
</dbReference>
<accession>A0A7R8ZWF5</accession>
<dbReference type="GO" id="GO:0009249">
    <property type="term" value="P:protein lipoylation"/>
    <property type="evidence" value="ECO:0007669"/>
    <property type="project" value="InterPro"/>
</dbReference>
<comment type="similarity">
    <text evidence="3 7">Belongs to the LipB family.</text>
</comment>
<dbReference type="UniPathway" id="UPA00538">
    <property type="reaction ID" value="UER00592"/>
</dbReference>
<comment type="subcellular location">
    <subcellularLocation>
        <location evidence="1 7">Mitochondrion</location>
    </subcellularLocation>
</comment>
<dbReference type="InterPro" id="IPR004143">
    <property type="entry name" value="BPL_LPL_catalytic"/>
</dbReference>
<keyword evidence="6 7" id="KW-0012">Acyltransferase</keyword>
<keyword evidence="5 7" id="KW-0808">Transferase</keyword>
<dbReference type="HAMAP" id="MF_00013">
    <property type="entry name" value="LipB"/>
    <property type="match status" value="1"/>
</dbReference>
<dbReference type="NCBIfam" id="NF010925">
    <property type="entry name" value="PRK14345.1"/>
    <property type="match status" value="1"/>
</dbReference>
<protein>
    <recommendedName>
        <fullName evidence="7">Octanoyl-[acyl-carrier-protein]:protein N-octanoyltransferase LIPT2, mitochondrial</fullName>
        <ecNumber evidence="7">2.3.1.181</ecNumber>
    </recommendedName>
</protein>
<dbReference type="Gene3D" id="3.30.930.10">
    <property type="entry name" value="Bira Bifunctional Protein, Domain 2"/>
    <property type="match status" value="1"/>
</dbReference>
<dbReference type="FunFam" id="3.30.930.10:FF:000035">
    <property type="entry name" value="Putative lipoyltransferase 2, mitochondrial"/>
    <property type="match status" value="1"/>
</dbReference>
<dbReference type="InterPro" id="IPR000544">
    <property type="entry name" value="Octanoyltransferase"/>
</dbReference>
<comment type="function">
    <text evidence="7">Catalyzes the transfer of endogenously produced octanoic acid from octanoyl-acyl-carrier-protein onto the lipoyl domains of lipoate-dependent enzymes. Lipoyl-ACP can also act as a substrate although octanoyl-ACP is likely to be the physiological substrate.</text>
</comment>
<proteinExistence type="inferred from homology"/>
<evidence type="ECO:0000256" key="5">
    <source>
        <dbReference type="ARBA" id="ARBA00022679"/>
    </source>
</evidence>
<dbReference type="SUPFAM" id="SSF55681">
    <property type="entry name" value="Class II aaRS and biotin synthetases"/>
    <property type="match status" value="1"/>
</dbReference>
<dbReference type="InterPro" id="IPR045864">
    <property type="entry name" value="aa-tRNA-synth_II/BPL/LPL"/>
</dbReference>
<evidence type="ECO:0000256" key="3">
    <source>
        <dbReference type="ARBA" id="ARBA00007907"/>
    </source>
</evidence>